<protein>
    <recommendedName>
        <fullName evidence="2">tRNA (guanine(9)-N1)-methyltransferase</fullName>
        <ecNumber evidence="1">2.1.1.221</ecNumber>
    </recommendedName>
    <alternativeName>
        <fullName evidence="7">tRNA methyltransferase 10</fullName>
    </alternativeName>
    <alternativeName>
        <fullName evidence="6">tRNA(m1G9)-methyltransferase</fullName>
    </alternativeName>
</protein>
<dbReference type="EMBL" id="BAABUK010000004">
    <property type="protein sequence ID" value="GAA5809016.1"/>
    <property type="molecule type" value="Genomic_DNA"/>
</dbReference>
<evidence type="ECO:0000256" key="7">
    <source>
        <dbReference type="ARBA" id="ARBA00032166"/>
    </source>
</evidence>
<comment type="caution">
    <text evidence="10">The sequence shown here is derived from an EMBL/GenBank/DDBJ whole genome shotgun (WGS) entry which is preliminary data.</text>
</comment>
<dbReference type="InterPro" id="IPR028564">
    <property type="entry name" value="MT_TRM10-typ"/>
</dbReference>
<evidence type="ECO:0000256" key="4">
    <source>
        <dbReference type="ARBA" id="ARBA00022679"/>
    </source>
</evidence>
<comment type="catalytic activity">
    <reaction evidence="8">
        <text>guanosine(9) in tRNA + S-adenosyl-L-methionine = N(1)-methylguanosine(9) in tRNA + S-adenosyl-L-homocysteine + H(+)</text>
        <dbReference type="Rhea" id="RHEA:43156"/>
        <dbReference type="Rhea" id="RHEA-COMP:10367"/>
        <dbReference type="Rhea" id="RHEA-COMP:10368"/>
        <dbReference type="ChEBI" id="CHEBI:15378"/>
        <dbReference type="ChEBI" id="CHEBI:57856"/>
        <dbReference type="ChEBI" id="CHEBI:59789"/>
        <dbReference type="ChEBI" id="CHEBI:73542"/>
        <dbReference type="ChEBI" id="CHEBI:74269"/>
        <dbReference type="EC" id="2.1.1.221"/>
    </reaction>
</comment>
<dbReference type="Proteomes" id="UP001473302">
    <property type="component" value="Unassembled WGS sequence"/>
</dbReference>
<name>A0ABP9YQ85_9FUNG</name>
<dbReference type="PROSITE" id="PS51675">
    <property type="entry name" value="SAM_MT_TRM10"/>
    <property type="match status" value="1"/>
</dbReference>
<evidence type="ECO:0000256" key="3">
    <source>
        <dbReference type="ARBA" id="ARBA00022603"/>
    </source>
</evidence>
<sequence>MVDSMEKATIRNYQGIEYDVNDPKFKDLSKRGIKKLLRNEHWETTKDERRASQREKIRVKRLEKRKQVREGLIEATPTKKKLAFLSELTDVGLIVDCGFNDLMTEKEMLSFVNQLGYTYGKNRTAPKAMKLCLSSVDPLLKTTLNEKVPHWLSWKNVNILPENTSYLDAFDKKDLVYLSADSENVVHELEEGKHYIIGGIVDKNRYKNLCQNKATEQGIQTARLPIGDYIQMATRKVLTVNQVGEIMLKWLELKDWEKAFMDVIPGRKLKDVKPVALQP</sequence>
<evidence type="ECO:0000313" key="11">
    <source>
        <dbReference type="Proteomes" id="UP001473302"/>
    </source>
</evidence>
<feature type="domain" description="SAM-dependent MTase TRM10-type" evidence="9">
    <location>
        <begin position="78"/>
        <end position="271"/>
    </location>
</feature>
<evidence type="ECO:0000313" key="10">
    <source>
        <dbReference type="EMBL" id="GAA5809016.1"/>
    </source>
</evidence>
<keyword evidence="4" id="KW-0808">Transferase</keyword>
<reference evidence="10 11" key="1">
    <citation type="submission" date="2024-04" db="EMBL/GenBank/DDBJ databases">
        <title>genome sequences of Mucor flavus KT1a and Helicostylum pulchrum KT1b strains isolated from the surface of a dry-aged beef.</title>
        <authorList>
            <person name="Toyotome T."/>
            <person name="Hosono M."/>
            <person name="Torimaru M."/>
            <person name="Fukuda K."/>
            <person name="Mikami N."/>
        </authorList>
    </citation>
    <scope>NUCLEOTIDE SEQUENCE [LARGE SCALE GENOMIC DNA]</scope>
    <source>
        <strain evidence="10 11">KT1a</strain>
    </source>
</reference>
<evidence type="ECO:0000259" key="9">
    <source>
        <dbReference type="PROSITE" id="PS51675"/>
    </source>
</evidence>
<organism evidence="10 11">
    <name type="scientific">Mucor flavus</name>
    <dbReference type="NCBI Taxonomy" id="439312"/>
    <lineage>
        <taxon>Eukaryota</taxon>
        <taxon>Fungi</taxon>
        <taxon>Fungi incertae sedis</taxon>
        <taxon>Mucoromycota</taxon>
        <taxon>Mucoromycotina</taxon>
        <taxon>Mucoromycetes</taxon>
        <taxon>Mucorales</taxon>
        <taxon>Mucorineae</taxon>
        <taxon>Mucoraceae</taxon>
        <taxon>Mucor</taxon>
    </lineage>
</organism>
<dbReference type="InterPro" id="IPR038459">
    <property type="entry name" value="MT_TRM10-typ_sf"/>
</dbReference>
<dbReference type="Gene3D" id="3.40.1280.30">
    <property type="match status" value="1"/>
</dbReference>
<keyword evidence="11" id="KW-1185">Reference proteome</keyword>
<dbReference type="InterPro" id="IPR007356">
    <property type="entry name" value="tRNA_m1G_MeTrfase_euk"/>
</dbReference>
<evidence type="ECO:0000256" key="2">
    <source>
        <dbReference type="ARBA" id="ARBA00020451"/>
    </source>
</evidence>
<dbReference type="PANTHER" id="PTHR13563:SF13">
    <property type="entry name" value="TRNA METHYLTRANSFERASE 10 HOMOLOG A"/>
    <property type="match status" value="1"/>
</dbReference>
<dbReference type="CDD" id="cd18089">
    <property type="entry name" value="SPOUT_Trm10-like"/>
    <property type="match status" value="1"/>
</dbReference>
<dbReference type="EC" id="2.1.1.221" evidence="1"/>
<evidence type="ECO:0000256" key="6">
    <source>
        <dbReference type="ARBA" id="ARBA00031792"/>
    </source>
</evidence>
<proteinExistence type="predicted"/>
<gene>
    <name evidence="10" type="ORF">MFLAVUS_002418</name>
</gene>
<keyword evidence="3" id="KW-0489">Methyltransferase</keyword>
<evidence type="ECO:0000256" key="1">
    <source>
        <dbReference type="ARBA" id="ARBA00012797"/>
    </source>
</evidence>
<dbReference type="PANTHER" id="PTHR13563">
    <property type="entry name" value="TRNA (GUANINE-9-) METHYLTRANSFERASE"/>
    <property type="match status" value="1"/>
</dbReference>
<keyword evidence="5" id="KW-0949">S-adenosyl-L-methionine</keyword>
<evidence type="ECO:0000256" key="8">
    <source>
        <dbReference type="ARBA" id="ARBA00048434"/>
    </source>
</evidence>
<evidence type="ECO:0000256" key="5">
    <source>
        <dbReference type="ARBA" id="ARBA00022691"/>
    </source>
</evidence>
<accession>A0ABP9YQ85</accession>